<sequence>MPRRPPTNGLRRHCSLGVRLPQLHLPGAEPERRPPQPSCPQGSPCSGWSTEHFSSSICPDYLQLRSPPLLPPLPTKPRLVTLQSSYFPSSTLPQGSKRSPTAKSIGAWGEGSQGSWGTQRNTGEQGPLLPHPSRSLLPPPLRNGRAGT</sequence>
<name>A0A9D3X8Q3_9SAUR</name>
<accession>A0A9D3X8Q3</accession>
<gene>
    <name evidence="2" type="ORF">KIL84_008914</name>
</gene>
<evidence type="ECO:0000256" key="1">
    <source>
        <dbReference type="SAM" id="MobiDB-lite"/>
    </source>
</evidence>
<feature type="compositionally biased region" description="Low complexity" evidence="1">
    <location>
        <begin position="127"/>
        <end position="136"/>
    </location>
</feature>
<comment type="caution">
    <text evidence="2">The sequence shown here is derived from an EMBL/GenBank/DDBJ whole genome shotgun (WGS) entry which is preliminary data.</text>
</comment>
<organism evidence="2 3">
    <name type="scientific">Mauremys mutica</name>
    <name type="common">yellowpond turtle</name>
    <dbReference type="NCBI Taxonomy" id="74926"/>
    <lineage>
        <taxon>Eukaryota</taxon>
        <taxon>Metazoa</taxon>
        <taxon>Chordata</taxon>
        <taxon>Craniata</taxon>
        <taxon>Vertebrata</taxon>
        <taxon>Euteleostomi</taxon>
        <taxon>Archelosauria</taxon>
        <taxon>Testudinata</taxon>
        <taxon>Testudines</taxon>
        <taxon>Cryptodira</taxon>
        <taxon>Durocryptodira</taxon>
        <taxon>Testudinoidea</taxon>
        <taxon>Geoemydidae</taxon>
        <taxon>Geoemydinae</taxon>
        <taxon>Mauremys</taxon>
    </lineage>
</organism>
<keyword evidence="3" id="KW-1185">Reference proteome</keyword>
<dbReference type="Proteomes" id="UP000827986">
    <property type="component" value="Unassembled WGS sequence"/>
</dbReference>
<dbReference type="AlphaFoldDB" id="A0A9D3X8Q3"/>
<feature type="compositionally biased region" description="Polar residues" evidence="1">
    <location>
        <begin position="115"/>
        <end position="124"/>
    </location>
</feature>
<evidence type="ECO:0000313" key="2">
    <source>
        <dbReference type="EMBL" id="KAH1174923.1"/>
    </source>
</evidence>
<evidence type="ECO:0000313" key="3">
    <source>
        <dbReference type="Proteomes" id="UP000827986"/>
    </source>
</evidence>
<dbReference type="EMBL" id="JAHDVG010000479">
    <property type="protein sequence ID" value="KAH1174923.1"/>
    <property type="molecule type" value="Genomic_DNA"/>
</dbReference>
<protein>
    <submittedName>
        <fullName evidence="2">Uncharacterized protein</fullName>
    </submittedName>
</protein>
<proteinExistence type="predicted"/>
<feature type="compositionally biased region" description="Polar residues" evidence="1">
    <location>
        <begin position="86"/>
        <end position="102"/>
    </location>
</feature>
<reference evidence="2" key="1">
    <citation type="submission" date="2021-09" db="EMBL/GenBank/DDBJ databases">
        <title>The genome of Mauremys mutica provides insights into the evolution of semi-aquatic lifestyle.</title>
        <authorList>
            <person name="Gong S."/>
            <person name="Gao Y."/>
        </authorList>
    </citation>
    <scope>NUCLEOTIDE SEQUENCE</scope>
    <source>
        <strain evidence="2">MM-2020</strain>
        <tissue evidence="2">Muscle</tissue>
    </source>
</reference>
<feature type="region of interest" description="Disordered" evidence="1">
    <location>
        <begin position="1"/>
        <end position="49"/>
    </location>
</feature>
<feature type="region of interest" description="Disordered" evidence="1">
    <location>
        <begin position="86"/>
        <end position="148"/>
    </location>
</feature>